<dbReference type="EMBL" id="BAAAQK010000007">
    <property type="protein sequence ID" value="GAA1849283.1"/>
    <property type="molecule type" value="Genomic_DNA"/>
</dbReference>
<protein>
    <recommendedName>
        <fullName evidence="2">PPM-type phosphatase domain-containing protein</fullName>
    </recommendedName>
</protein>
<proteinExistence type="predicted"/>
<dbReference type="InterPro" id="IPR036457">
    <property type="entry name" value="PPM-type-like_dom_sf"/>
</dbReference>
<dbReference type="PANTHER" id="PTHR47992">
    <property type="entry name" value="PROTEIN PHOSPHATASE"/>
    <property type="match status" value="1"/>
</dbReference>
<feature type="region of interest" description="Disordered" evidence="1">
    <location>
        <begin position="1"/>
        <end position="50"/>
    </location>
</feature>
<reference evidence="3 4" key="1">
    <citation type="journal article" date="2019" name="Int. J. Syst. Evol. Microbiol.">
        <title>The Global Catalogue of Microorganisms (GCM) 10K type strain sequencing project: providing services to taxonomists for standard genome sequencing and annotation.</title>
        <authorList>
            <consortium name="The Broad Institute Genomics Platform"/>
            <consortium name="The Broad Institute Genome Sequencing Center for Infectious Disease"/>
            <person name="Wu L."/>
            <person name="Ma J."/>
        </authorList>
    </citation>
    <scope>NUCLEOTIDE SEQUENCE [LARGE SCALE GENOMIC DNA]</scope>
    <source>
        <strain evidence="3 4">JCM 16009</strain>
    </source>
</reference>
<dbReference type="InterPro" id="IPR015655">
    <property type="entry name" value="PP2C"/>
</dbReference>
<dbReference type="InterPro" id="IPR001932">
    <property type="entry name" value="PPM-type_phosphatase-like_dom"/>
</dbReference>
<sequence>MQTPQRTRPIPAPRGSDGPATPADRLGETGPLTPVLSRVPGVPGPSGSASVRGLRRVAADATAVQGVGAGLALAVADGIGDSADAARAAHVAADVAAAVAPRVGSFHAVLAAGDAVRADCATGDTVLVVAAGLPDGGWSVSWVGDSRALLVTERDTEALTHDHTVAEYFRERGETPGPRWENVVTTTVRTATADQVGTARGPAVPGTLVLLSDGIHRTLDPETIGFLVRRGPGPARAARALVDAALAAGTRDNATATVVPLPREWR</sequence>
<dbReference type="SUPFAM" id="SSF81606">
    <property type="entry name" value="PP2C-like"/>
    <property type="match status" value="1"/>
</dbReference>
<dbReference type="PROSITE" id="PS51746">
    <property type="entry name" value="PPM_2"/>
    <property type="match status" value="1"/>
</dbReference>
<evidence type="ECO:0000313" key="3">
    <source>
        <dbReference type="EMBL" id="GAA1849283.1"/>
    </source>
</evidence>
<dbReference type="RefSeq" id="WP_344417114.1">
    <property type="nucleotide sequence ID" value="NZ_BAAAQK010000007.1"/>
</dbReference>
<gene>
    <name evidence="3" type="ORF">GCM10009836_31270</name>
</gene>
<dbReference type="SMART" id="SM00332">
    <property type="entry name" value="PP2Cc"/>
    <property type="match status" value="1"/>
</dbReference>
<keyword evidence="4" id="KW-1185">Reference proteome</keyword>
<dbReference type="Gene3D" id="3.60.40.10">
    <property type="entry name" value="PPM-type phosphatase domain"/>
    <property type="match status" value="1"/>
</dbReference>
<accession>A0ABN2N3Z9</accession>
<comment type="caution">
    <text evidence="3">The sequence shown here is derived from an EMBL/GenBank/DDBJ whole genome shotgun (WGS) entry which is preliminary data.</text>
</comment>
<name>A0ABN2N3Z9_9PSEU</name>
<evidence type="ECO:0000259" key="2">
    <source>
        <dbReference type="PROSITE" id="PS51746"/>
    </source>
</evidence>
<feature type="domain" description="PPM-type phosphatase" evidence="2">
    <location>
        <begin position="45"/>
        <end position="261"/>
    </location>
</feature>
<evidence type="ECO:0000256" key="1">
    <source>
        <dbReference type="SAM" id="MobiDB-lite"/>
    </source>
</evidence>
<dbReference type="Proteomes" id="UP001500449">
    <property type="component" value="Unassembled WGS sequence"/>
</dbReference>
<organism evidence="3 4">
    <name type="scientific">Pseudonocardia ailaonensis</name>
    <dbReference type="NCBI Taxonomy" id="367279"/>
    <lineage>
        <taxon>Bacteria</taxon>
        <taxon>Bacillati</taxon>
        <taxon>Actinomycetota</taxon>
        <taxon>Actinomycetes</taxon>
        <taxon>Pseudonocardiales</taxon>
        <taxon>Pseudonocardiaceae</taxon>
        <taxon>Pseudonocardia</taxon>
    </lineage>
</organism>
<evidence type="ECO:0000313" key="4">
    <source>
        <dbReference type="Proteomes" id="UP001500449"/>
    </source>
</evidence>